<organism evidence="5 6">
    <name type="scientific">Astyanax mexicanus</name>
    <name type="common">Blind cave fish</name>
    <name type="synonym">Astyanax fasciatus mexicanus</name>
    <dbReference type="NCBI Taxonomy" id="7994"/>
    <lineage>
        <taxon>Eukaryota</taxon>
        <taxon>Metazoa</taxon>
        <taxon>Chordata</taxon>
        <taxon>Craniata</taxon>
        <taxon>Vertebrata</taxon>
        <taxon>Euteleostomi</taxon>
        <taxon>Actinopterygii</taxon>
        <taxon>Neopterygii</taxon>
        <taxon>Teleostei</taxon>
        <taxon>Ostariophysi</taxon>
        <taxon>Characiformes</taxon>
        <taxon>Characoidei</taxon>
        <taxon>Acestrorhamphidae</taxon>
        <taxon>Acestrorhamphinae</taxon>
        <taxon>Astyanax</taxon>
    </lineage>
</organism>
<sequence length="131" mass="14814">MHFWSFSLYLLCIFTGVAEAEDVTQPSLICAETGQLVTIDCKHNKGRDYNQMYWYRQHRGESMKLVVFKASYAQNPEFGDEFDQKKYSTVKTVPESGSLTVDNLDSADSAVYFCAVKEHSVTNTGRGCTKT</sequence>
<dbReference type="InterPro" id="IPR007110">
    <property type="entry name" value="Ig-like_dom"/>
</dbReference>
<dbReference type="GO" id="GO:0002376">
    <property type="term" value="P:immune system process"/>
    <property type="evidence" value="ECO:0007669"/>
    <property type="project" value="UniProtKB-KW"/>
</dbReference>
<feature type="chain" id="PRO_5034403657" description="Ig-like domain-containing protein" evidence="3">
    <location>
        <begin position="21"/>
        <end position="131"/>
    </location>
</feature>
<dbReference type="InterPro" id="IPR036179">
    <property type="entry name" value="Ig-like_dom_sf"/>
</dbReference>
<dbReference type="InterPro" id="IPR013783">
    <property type="entry name" value="Ig-like_fold"/>
</dbReference>
<dbReference type="Proteomes" id="UP000694621">
    <property type="component" value="Unplaced"/>
</dbReference>
<dbReference type="PANTHER" id="PTHR23268">
    <property type="entry name" value="T-CELL RECEPTOR BETA CHAIN"/>
    <property type="match status" value="1"/>
</dbReference>
<dbReference type="PROSITE" id="PS50835">
    <property type="entry name" value="IG_LIKE"/>
    <property type="match status" value="1"/>
</dbReference>
<dbReference type="PANTHER" id="PTHR23268:SF102">
    <property type="entry name" value="IMMUNOGLOBULIN V-SET DOMAIN-CONTAINING PROTEIN"/>
    <property type="match status" value="1"/>
</dbReference>
<dbReference type="Ensembl" id="ENSAMXT00005050316.1">
    <property type="protein sequence ID" value="ENSAMXP00005046319.1"/>
    <property type="gene ID" value="ENSAMXG00005021337.1"/>
</dbReference>
<dbReference type="InterPro" id="IPR003599">
    <property type="entry name" value="Ig_sub"/>
</dbReference>
<proteinExistence type="predicted"/>
<dbReference type="AlphaFoldDB" id="A0A8B9L6W3"/>
<dbReference type="GO" id="GO:0007166">
    <property type="term" value="P:cell surface receptor signaling pathway"/>
    <property type="evidence" value="ECO:0007669"/>
    <property type="project" value="TreeGrafter"/>
</dbReference>
<evidence type="ECO:0000313" key="5">
    <source>
        <dbReference type="Ensembl" id="ENSAMXP00005046319.1"/>
    </source>
</evidence>
<evidence type="ECO:0000256" key="1">
    <source>
        <dbReference type="ARBA" id="ARBA00022729"/>
    </source>
</evidence>
<feature type="signal peptide" evidence="3">
    <location>
        <begin position="1"/>
        <end position="20"/>
    </location>
</feature>
<evidence type="ECO:0000259" key="4">
    <source>
        <dbReference type="PROSITE" id="PS50835"/>
    </source>
</evidence>
<dbReference type="SMART" id="SM00409">
    <property type="entry name" value="IG"/>
    <property type="match status" value="1"/>
</dbReference>
<accession>A0A8B9L6W3</accession>
<dbReference type="Pfam" id="PF07686">
    <property type="entry name" value="V-set"/>
    <property type="match status" value="1"/>
</dbReference>
<evidence type="ECO:0000313" key="6">
    <source>
        <dbReference type="Proteomes" id="UP000694621"/>
    </source>
</evidence>
<dbReference type="SUPFAM" id="SSF48726">
    <property type="entry name" value="Immunoglobulin"/>
    <property type="match status" value="1"/>
</dbReference>
<dbReference type="SMART" id="SM00406">
    <property type="entry name" value="IGv"/>
    <property type="match status" value="1"/>
</dbReference>
<name>A0A8B9L6W3_ASTMX</name>
<dbReference type="GO" id="GO:0005886">
    <property type="term" value="C:plasma membrane"/>
    <property type="evidence" value="ECO:0007669"/>
    <property type="project" value="TreeGrafter"/>
</dbReference>
<evidence type="ECO:0000256" key="3">
    <source>
        <dbReference type="SAM" id="SignalP"/>
    </source>
</evidence>
<dbReference type="InterPro" id="IPR013106">
    <property type="entry name" value="Ig_V-set"/>
</dbReference>
<feature type="domain" description="Ig-like" evidence="4">
    <location>
        <begin position="34"/>
        <end position="131"/>
    </location>
</feature>
<reference evidence="5" key="1">
    <citation type="submission" date="2025-08" db="UniProtKB">
        <authorList>
            <consortium name="Ensembl"/>
        </authorList>
    </citation>
    <scope>IDENTIFICATION</scope>
</reference>
<dbReference type="Gene3D" id="2.60.40.10">
    <property type="entry name" value="Immunoglobulins"/>
    <property type="match status" value="1"/>
</dbReference>
<evidence type="ECO:0000256" key="2">
    <source>
        <dbReference type="ARBA" id="ARBA00022859"/>
    </source>
</evidence>
<keyword evidence="2" id="KW-0391">Immunity</keyword>
<protein>
    <recommendedName>
        <fullName evidence="4">Ig-like domain-containing protein</fullName>
    </recommendedName>
</protein>
<keyword evidence="1 3" id="KW-0732">Signal</keyword>
<dbReference type="InterPro" id="IPR050413">
    <property type="entry name" value="TCR_beta_variable"/>
</dbReference>